<dbReference type="EC" id="2.7.13.3" evidence="2"/>
<keyword evidence="7" id="KW-0067">ATP-binding</keyword>
<keyword evidence="4" id="KW-0808">Transferase</keyword>
<dbReference type="Pfam" id="PF02518">
    <property type="entry name" value="HATPase_c"/>
    <property type="match status" value="1"/>
</dbReference>
<dbReference type="Proteomes" id="UP001152519">
    <property type="component" value="Unassembled WGS sequence"/>
</dbReference>
<dbReference type="SUPFAM" id="SSF55874">
    <property type="entry name" value="ATPase domain of HSP90 chaperone/DNA topoisomerase II/histidine kinase"/>
    <property type="match status" value="1"/>
</dbReference>
<dbReference type="Pfam" id="PF23539">
    <property type="entry name" value="DUF7134"/>
    <property type="match status" value="1"/>
</dbReference>
<proteinExistence type="predicted"/>
<keyword evidence="6 11" id="KW-0418">Kinase</keyword>
<keyword evidence="9" id="KW-0472">Membrane</keyword>
<dbReference type="GO" id="GO:0000155">
    <property type="term" value="F:phosphorelay sensor kinase activity"/>
    <property type="evidence" value="ECO:0007669"/>
    <property type="project" value="InterPro"/>
</dbReference>
<evidence type="ECO:0000259" key="10">
    <source>
        <dbReference type="PROSITE" id="PS50109"/>
    </source>
</evidence>
<dbReference type="InterPro" id="IPR011712">
    <property type="entry name" value="Sig_transdc_His_kin_sub3_dim/P"/>
</dbReference>
<dbReference type="AlphaFoldDB" id="A0A9W4GTV5"/>
<feature type="transmembrane region" description="Helical" evidence="9">
    <location>
        <begin position="122"/>
        <end position="140"/>
    </location>
</feature>
<dbReference type="CDD" id="cd16917">
    <property type="entry name" value="HATPase_UhpB-NarQ-NarX-like"/>
    <property type="match status" value="1"/>
</dbReference>
<evidence type="ECO:0000256" key="6">
    <source>
        <dbReference type="ARBA" id="ARBA00022777"/>
    </source>
</evidence>
<feature type="transmembrane region" description="Helical" evidence="9">
    <location>
        <begin position="21"/>
        <end position="38"/>
    </location>
</feature>
<dbReference type="PANTHER" id="PTHR24421:SF10">
    <property type="entry name" value="NITRATE_NITRITE SENSOR PROTEIN NARQ"/>
    <property type="match status" value="1"/>
</dbReference>
<comment type="catalytic activity">
    <reaction evidence="1">
        <text>ATP + protein L-histidine = ADP + protein N-phospho-L-histidine.</text>
        <dbReference type="EC" id="2.7.13.3"/>
    </reaction>
</comment>
<keyword evidence="8" id="KW-0902">Two-component regulatory system</keyword>
<evidence type="ECO:0000256" key="9">
    <source>
        <dbReference type="SAM" id="Phobius"/>
    </source>
</evidence>
<dbReference type="Pfam" id="PF07730">
    <property type="entry name" value="HisKA_3"/>
    <property type="match status" value="1"/>
</dbReference>
<dbReference type="EMBL" id="CAJSLV010000059">
    <property type="protein sequence ID" value="CAG6395058.1"/>
    <property type="molecule type" value="Genomic_DNA"/>
</dbReference>
<dbReference type="InterPro" id="IPR005467">
    <property type="entry name" value="His_kinase_dom"/>
</dbReference>
<accession>A0A9W4GTV5</accession>
<evidence type="ECO:0000256" key="8">
    <source>
        <dbReference type="ARBA" id="ARBA00023012"/>
    </source>
</evidence>
<evidence type="ECO:0000256" key="1">
    <source>
        <dbReference type="ARBA" id="ARBA00000085"/>
    </source>
</evidence>
<dbReference type="GO" id="GO:0016020">
    <property type="term" value="C:membrane"/>
    <property type="evidence" value="ECO:0007669"/>
    <property type="project" value="InterPro"/>
</dbReference>
<organism evidence="11 12">
    <name type="scientific">Actinacidiphila cocklensis</name>
    <dbReference type="NCBI Taxonomy" id="887465"/>
    <lineage>
        <taxon>Bacteria</taxon>
        <taxon>Bacillati</taxon>
        <taxon>Actinomycetota</taxon>
        <taxon>Actinomycetes</taxon>
        <taxon>Kitasatosporales</taxon>
        <taxon>Streptomycetaceae</taxon>
        <taxon>Actinacidiphila</taxon>
    </lineage>
</organism>
<feature type="transmembrane region" description="Helical" evidence="9">
    <location>
        <begin position="58"/>
        <end position="75"/>
    </location>
</feature>
<evidence type="ECO:0000313" key="11">
    <source>
        <dbReference type="EMBL" id="CAG6395058.1"/>
    </source>
</evidence>
<dbReference type="GO" id="GO:0046983">
    <property type="term" value="F:protein dimerization activity"/>
    <property type="evidence" value="ECO:0007669"/>
    <property type="project" value="InterPro"/>
</dbReference>
<keyword evidence="9" id="KW-1133">Transmembrane helix</keyword>
<dbReference type="PROSITE" id="PS50109">
    <property type="entry name" value="HIS_KIN"/>
    <property type="match status" value="1"/>
</dbReference>
<dbReference type="GO" id="GO:0005524">
    <property type="term" value="F:ATP binding"/>
    <property type="evidence" value="ECO:0007669"/>
    <property type="project" value="UniProtKB-KW"/>
</dbReference>
<keyword evidence="3" id="KW-0597">Phosphoprotein</keyword>
<dbReference type="InterPro" id="IPR050482">
    <property type="entry name" value="Sensor_HK_TwoCompSys"/>
</dbReference>
<name>A0A9W4GTV5_9ACTN</name>
<evidence type="ECO:0000256" key="4">
    <source>
        <dbReference type="ARBA" id="ARBA00022679"/>
    </source>
</evidence>
<comment type="caution">
    <text evidence="11">The sequence shown here is derived from an EMBL/GenBank/DDBJ whole genome shotgun (WGS) entry which is preliminary data.</text>
</comment>
<dbReference type="RefSeq" id="WP_422665237.1">
    <property type="nucleotide sequence ID" value="NZ_CAJSLV010000059.1"/>
</dbReference>
<evidence type="ECO:0000256" key="7">
    <source>
        <dbReference type="ARBA" id="ARBA00022840"/>
    </source>
</evidence>
<gene>
    <name evidence="11" type="ORF">SCOCK_30291</name>
</gene>
<evidence type="ECO:0000256" key="3">
    <source>
        <dbReference type="ARBA" id="ARBA00022553"/>
    </source>
</evidence>
<feature type="domain" description="Histidine kinase" evidence="10">
    <location>
        <begin position="352"/>
        <end position="440"/>
    </location>
</feature>
<dbReference type="Gene3D" id="1.20.5.1930">
    <property type="match status" value="1"/>
</dbReference>
<evidence type="ECO:0000256" key="5">
    <source>
        <dbReference type="ARBA" id="ARBA00022741"/>
    </source>
</evidence>
<evidence type="ECO:0000256" key="2">
    <source>
        <dbReference type="ARBA" id="ARBA00012438"/>
    </source>
</evidence>
<keyword evidence="9" id="KW-0812">Transmembrane</keyword>
<reference evidence="11" key="1">
    <citation type="submission" date="2021-05" db="EMBL/GenBank/DDBJ databases">
        <authorList>
            <person name="Arsene-Ploetze F."/>
        </authorList>
    </citation>
    <scope>NUCLEOTIDE SEQUENCE</scope>
    <source>
        <strain evidence="11">DSM 42138</strain>
    </source>
</reference>
<dbReference type="InterPro" id="IPR036890">
    <property type="entry name" value="HATPase_C_sf"/>
</dbReference>
<dbReference type="PANTHER" id="PTHR24421">
    <property type="entry name" value="NITRATE/NITRITE SENSOR PROTEIN NARX-RELATED"/>
    <property type="match status" value="1"/>
</dbReference>
<dbReference type="InterPro" id="IPR055558">
    <property type="entry name" value="DUF7134"/>
</dbReference>
<evidence type="ECO:0000313" key="12">
    <source>
        <dbReference type="Proteomes" id="UP001152519"/>
    </source>
</evidence>
<protein>
    <recommendedName>
        <fullName evidence="2">histidine kinase</fullName>
        <ecNumber evidence="2">2.7.13.3</ecNumber>
    </recommendedName>
</protein>
<sequence>MNAPAALTLRAWVGRPVLPDAALACVLFVVCLLMNGGFDLVRTQADQPGGGGWSGPGVLWVWWVATALTMVGVTLRRRQPVAMLILCALSAGARAAVGVLPTVMDLAVLILLYTVASRCSRPASLLALGGLLLGAAWLIGGSPVDQPLRMPAFRVCSRHVVPSGPAGAEVGAAGIDTACHGSGSSPWRGLPVLGSGLIAAWAVGYGSRNRRAYLEQLHARAQGLERERDHQAALAVAAERGRISREVHDVVAHGLSLIVVQAQGAEAALDNRPGDTRAALQTIVATGRDALADMRRVLAALGEMEDTWHSQPGLARLPSLLTRVRHAGTPVRLRIDGTPAALPSTVDLSAYRIVQEALTNVIKHAGAGATADVVVSYGHAEVAIEVSDDGEGISGDDRGTAGGNGLPGMHRRVKLLGGHLSAEPGDRGGFVVRAGLPINGQNA</sequence>
<feature type="transmembrane region" description="Helical" evidence="9">
    <location>
        <begin position="95"/>
        <end position="116"/>
    </location>
</feature>
<dbReference type="InterPro" id="IPR003594">
    <property type="entry name" value="HATPase_dom"/>
</dbReference>
<keyword evidence="12" id="KW-1185">Reference proteome</keyword>
<dbReference type="Gene3D" id="3.30.565.10">
    <property type="entry name" value="Histidine kinase-like ATPase, C-terminal domain"/>
    <property type="match status" value="1"/>
</dbReference>
<dbReference type="SMART" id="SM00387">
    <property type="entry name" value="HATPase_c"/>
    <property type="match status" value="1"/>
</dbReference>
<keyword evidence="5" id="KW-0547">Nucleotide-binding</keyword>